<dbReference type="PANTHER" id="PTHR38445">
    <property type="entry name" value="HTH-TYPE TRANSCRIPTIONAL REPRESSOR YTRA"/>
    <property type="match status" value="1"/>
</dbReference>
<dbReference type="Gene3D" id="1.10.10.10">
    <property type="entry name" value="Winged helix-like DNA-binding domain superfamily/Winged helix DNA-binding domain"/>
    <property type="match status" value="1"/>
</dbReference>
<evidence type="ECO:0000256" key="1">
    <source>
        <dbReference type="ARBA" id="ARBA00023015"/>
    </source>
</evidence>
<accession>A0AAE4MIE0</accession>
<dbReference type="SMART" id="SM00345">
    <property type="entry name" value="HTH_GNTR"/>
    <property type="match status" value="1"/>
</dbReference>
<dbReference type="PANTHER" id="PTHR38445:SF7">
    <property type="entry name" value="GNTR-FAMILY TRANSCRIPTIONAL REGULATOR"/>
    <property type="match status" value="1"/>
</dbReference>
<dbReference type="Proteomes" id="UP001271789">
    <property type="component" value="Unassembled WGS sequence"/>
</dbReference>
<dbReference type="InterPro" id="IPR036388">
    <property type="entry name" value="WH-like_DNA-bd_sf"/>
</dbReference>
<keyword evidence="3" id="KW-0804">Transcription</keyword>
<dbReference type="EMBL" id="JAWDKD010000008">
    <property type="protein sequence ID" value="MDV0446581.1"/>
    <property type="molecule type" value="Genomic_DNA"/>
</dbReference>
<dbReference type="GO" id="GO:0003700">
    <property type="term" value="F:DNA-binding transcription factor activity"/>
    <property type="evidence" value="ECO:0007669"/>
    <property type="project" value="InterPro"/>
</dbReference>
<sequence>MNIIISNTAGVPIYEQIKEQIKSAIFSGELADGDLLPSIRSLAKDLNISVITTMRAYNDLEQEGFVVNVQGKGCYVKPQNTELLREQKLREIEQNLQSAIDISRQIKLTGAELSGMLKLLLEEGDNNDNSD</sequence>
<keyword evidence="6" id="KW-1185">Reference proteome</keyword>
<evidence type="ECO:0000256" key="3">
    <source>
        <dbReference type="ARBA" id="ARBA00023163"/>
    </source>
</evidence>
<keyword evidence="1" id="KW-0805">Transcription regulation</keyword>
<dbReference type="SUPFAM" id="SSF46785">
    <property type="entry name" value="Winged helix' DNA-binding domain"/>
    <property type="match status" value="1"/>
</dbReference>
<dbReference type="GO" id="GO:0003677">
    <property type="term" value="F:DNA binding"/>
    <property type="evidence" value="ECO:0007669"/>
    <property type="project" value="UniProtKB-KW"/>
</dbReference>
<dbReference type="RefSeq" id="WP_338098981.1">
    <property type="nucleotide sequence ID" value="NZ_JAWDKD010000008.1"/>
</dbReference>
<proteinExistence type="predicted"/>
<dbReference type="Pfam" id="PF00392">
    <property type="entry name" value="GntR"/>
    <property type="match status" value="1"/>
</dbReference>
<evidence type="ECO:0000259" key="4">
    <source>
        <dbReference type="PROSITE" id="PS50949"/>
    </source>
</evidence>
<gene>
    <name evidence="5" type="ORF">MsAg5_04260</name>
</gene>
<dbReference type="PROSITE" id="PS50949">
    <property type="entry name" value="HTH_GNTR"/>
    <property type="match status" value="1"/>
</dbReference>
<evidence type="ECO:0000256" key="2">
    <source>
        <dbReference type="ARBA" id="ARBA00023125"/>
    </source>
</evidence>
<dbReference type="AlphaFoldDB" id="A0AAE4MIE0"/>
<dbReference type="CDD" id="cd07377">
    <property type="entry name" value="WHTH_GntR"/>
    <property type="match status" value="1"/>
</dbReference>
<dbReference type="InterPro" id="IPR036390">
    <property type="entry name" value="WH_DNA-bd_sf"/>
</dbReference>
<protein>
    <recommendedName>
        <fullName evidence="4">HTH gntR-type domain-containing protein</fullName>
    </recommendedName>
</protein>
<evidence type="ECO:0000313" key="5">
    <source>
        <dbReference type="EMBL" id="MDV0446581.1"/>
    </source>
</evidence>
<reference evidence="5" key="1">
    <citation type="submission" date="2023-06" db="EMBL/GenBank/DDBJ databases">
        <title>Genome sequence of Methanosarcinaceae archaeon Ag5.</title>
        <authorList>
            <person name="Protasov E."/>
            <person name="Platt K."/>
            <person name="Poehlein A."/>
            <person name="Daniel R."/>
            <person name="Brune A."/>
        </authorList>
    </citation>
    <scope>NUCLEOTIDE SEQUENCE</scope>
    <source>
        <strain evidence="5">Ag5</strain>
    </source>
</reference>
<organism evidence="5 6">
    <name type="scientific">Methanolapillus africanus</name>
    <dbReference type="NCBI Taxonomy" id="3028297"/>
    <lineage>
        <taxon>Archaea</taxon>
        <taxon>Methanobacteriati</taxon>
        <taxon>Methanobacteriota</taxon>
        <taxon>Stenosarchaea group</taxon>
        <taxon>Methanomicrobia</taxon>
        <taxon>Methanosarcinales</taxon>
        <taxon>Methanosarcinaceae</taxon>
        <taxon>Methanolapillus</taxon>
    </lineage>
</organism>
<comment type="caution">
    <text evidence="5">The sequence shown here is derived from an EMBL/GenBank/DDBJ whole genome shotgun (WGS) entry which is preliminary data.</text>
</comment>
<keyword evidence="2" id="KW-0238">DNA-binding</keyword>
<name>A0AAE4MIE0_9EURY</name>
<evidence type="ECO:0000313" key="6">
    <source>
        <dbReference type="Proteomes" id="UP001271789"/>
    </source>
</evidence>
<dbReference type="InterPro" id="IPR000524">
    <property type="entry name" value="Tscrpt_reg_HTH_GntR"/>
</dbReference>
<feature type="domain" description="HTH gntR-type" evidence="4">
    <location>
        <begin position="11"/>
        <end position="79"/>
    </location>
</feature>